<evidence type="ECO:0008006" key="3">
    <source>
        <dbReference type="Google" id="ProtNLM"/>
    </source>
</evidence>
<sequence>MKLAAVIQPTRQDITKRFSAYCPDIPGCIAHAPTPEKALEALKICVIRHIDSRKALGLDSIENHSQVQVLEV</sequence>
<dbReference type="SUPFAM" id="SSF143100">
    <property type="entry name" value="TTHA1013/TTHA0281-like"/>
    <property type="match status" value="1"/>
</dbReference>
<name>H8GMS8_METAL</name>
<protein>
    <recommendedName>
        <fullName evidence="3">HicB-like antitoxin of toxin-antitoxin system domain-containing protein</fullName>
    </recommendedName>
</protein>
<keyword evidence="2" id="KW-1185">Reference proteome</keyword>
<evidence type="ECO:0000313" key="2">
    <source>
        <dbReference type="Proteomes" id="UP000005090"/>
    </source>
</evidence>
<dbReference type="InterPro" id="IPR035069">
    <property type="entry name" value="TTHA1013/TTHA0281-like"/>
</dbReference>
<dbReference type="RefSeq" id="WP_005371367.1">
    <property type="nucleotide sequence ID" value="NZ_CM001475.1"/>
</dbReference>
<accession>H8GMS8</accession>
<dbReference type="AlphaFoldDB" id="H8GMS8"/>
<dbReference type="Proteomes" id="UP000005090">
    <property type="component" value="Chromosome"/>
</dbReference>
<dbReference type="HOGENOM" id="CLU_186041_0_0_6"/>
<evidence type="ECO:0000313" key="1">
    <source>
        <dbReference type="EMBL" id="EIC29480.1"/>
    </source>
</evidence>
<reference evidence="1 2" key="1">
    <citation type="journal article" date="2013" name="Genome Announc.">
        <title>Genome Sequence of the Obligate Gammaproteobacterial Methanotroph Methylomicrobium album Strain BG8.</title>
        <authorList>
            <person name="Kits K.D."/>
            <person name="Kalyuzhnaya M.G."/>
            <person name="Klotz M.G."/>
            <person name="Jetten M.S."/>
            <person name="Op den Camp H.J."/>
            <person name="Vuilleumier S."/>
            <person name="Bringel F."/>
            <person name="Dispirito A.A."/>
            <person name="Murrell J.C."/>
            <person name="Bruce D."/>
            <person name="Cheng J.F."/>
            <person name="Copeland A."/>
            <person name="Goodwin L."/>
            <person name="Hauser L."/>
            <person name="Lajus A."/>
            <person name="Land M.L."/>
            <person name="Lapidus A."/>
            <person name="Lucas S."/>
            <person name="Medigue C."/>
            <person name="Pitluck S."/>
            <person name="Woyke T."/>
            <person name="Zeytun A."/>
            <person name="Stein L.Y."/>
        </authorList>
    </citation>
    <scope>NUCLEOTIDE SEQUENCE [LARGE SCALE GENOMIC DNA]</scope>
    <source>
        <strain evidence="1 2">BG8</strain>
    </source>
</reference>
<dbReference type="EMBL" id="CM001475">
    <property type="protein sequence ID" value="EIC29480.1"/>
    <property type="molecule type" value="Genomic_DNA"/>
</dbReference>
<dbReference type="Gene3D" id="3.30.160.250">
    <property type="match status" value="1"/>
</dbReference>
<proteinExistence type="predicted"/>
<gene>
    <name evidence="1" type="ORF">Metal_1710</name>
</gene>
<organism evidence="1 2">
    <name type="scientific">Methylomicrobium album BG8</name>
    <dbReference type="NCBI Taxonomy" id="686340"/>
    <lineage>
        <taxon>Bacteria</taxon>
        <taxon>Pseudomonadati</taxon>
        <taxon>Pseudomonadota</taxon>
        <taxon>Gammaproteobacteria</taxon>
        <taxon>Methylococcales</taxon>
        <taxon>Methylococcaceae</taxon>
        <taxon>Methylomicrobium</taxon>
    </lineage>
</organism>